<dbReference type="GO" id="GO:0009307">
    <property type="term" value="P:DNA restriction-modification system"/>
    <property type="evidence" value="ECO:0007669"/>
    <property type="project" value="UniProtKB-KW"/>
</dbReference>
<evidence type="ECO:0000256" key="1">
    <source>
        <dbReference type="ARBA" id="ARBA00010923"/>
    </source>
</evidence>
<keyword evidence="5" id="KW-0378">Hydrolase</keyword>
<dbReference type="CDD" id="cd17253">
    <property type="entry name" value="RMtype1_S_Eco933I-TRD2-CR2_like"/>
    <property type="match status" value="1"/>
</dbReference>
<dbReference type="Gene3D" id="3.90.220.20">
    <property type="entry name" value="DNA methylase specificity domains"/>
    <property type="match status" value="2"/>
</dbReference>
<dbReference type="Pfam" id="PF01420">
    <property type="entry name" value="Methylase_S"/>
    <property type="match status" value="2"/>
</dbReference>
<keyword evidence="3" id="KW-0238">DNA-binding</keyword>
<evidence type="ECO:0000256" key="3">
    <source>
        <dbReference type="ARBA" id="ARBA00023125"/>
    </source>
</evidence>
<name>A0A431WH08_9GAMM</name>
<proteinExistence type="inferred from homology"/>
<comment type="similarity">
    <text evidence="1">Belongs to the type-I restriction system S methylase family.</text>
</comment>
<dbReference type="InterPro" id="IPR000055">
    <property type="entry name" value="Restrct_endonuc_typeI_TRD"/>
</dbReference>
<keyword evidence="2" id="KW-0680">Restriction system</keyword>
<dbReference type="EMBL" id="RXNV01000001">
    <property type="protein sequence ID" value="RTR34755.1"/>
    <property type="molecule type" value="Genomic_DNA"/>
</dbReference>
<keyword evidence="6" id="KW-1185">Reference proteome</keyword>
<dbReference type="GO" id="GO:0003677">
    <property type="term" value="F:DNA binding"/>
    <property type="evidence" value="ECO:0007669"/>
    <property type="project" value="UniProtKB-KW"/>
</dbReference>
<gene>
    <name evidence="5" type="ORF">EKG39_03600</name>
</gene>
<dbReference type="CDD" id="cd17246">
    <property type="entry name" value="RMtype1_S_SonII-TRD2-CR2_like"/>
    <property type="match status" value="1"/>
</dbReference>
<keyword evidence="5" id="KW-0255">Endonuclease</keyword>
<dbReference type="AlphaFoldDB" id="A0A431WH08"/>
<protein>
    <submittedName>
        <fullName evidence="5">Restriction endonuclease subunit S</fullName>
    </submittedName>
</protein>
<dbReference type="Proteomes" id="UP000282060">
    <property type="component" value="Unassembled WGS sequence"/>
</dbReference>
<dbReference type="SUPFAM" id="SSF116734">
    <property type="entry name" value="DNA methylase specificity domain"/>
    <property type="match status" value="2"/>
</dbReference>
<keyword evidence="5" id="KW-0540">Nuclease</keyword>
<evidence type="ECO:0000313" key="5">
    <source>
        <dbReference type="EMBL" id="RTR34755.1"/>
    </source>
</evidence>
<dbReference type="InterPro" id="IPR044946">
    <property type="entry name" value="Restrct_endonuc_typeI_TRD_sf"/>
</dbReference>
<feature type="domain" description="Type I restriction modification DNA specificity" evidence="4">
    <location>
        <begin position="413"/>
        <end position="585"/>
    </location>
</feature>
<sequence>MAEHDVKVAAKKSSEQLITENLDIWTSAIEQKSASGRGSSKKFSLHGIKKLRELILELAVRGKLVPQDEKDEPASVLLERIAAEKAQLVKDKKIKKPKALPEISEDEKPFELPKGWEWGRVNELSKQVTDGVHHTPKYIESGVPFISVKDIDGKTVSFADCKYISQEQHEEINQRCNPELGDILLCRIGTLGRATIVDTSEPFSLFVSVGLLKFFNESLLPEYLHRVFHSPLLLRQYDEIKAGGSHTNKLNLGDIPRLWIPVAPLEEQHRIAAKVDELMSLCDALEAQTEASLIAHQTLVETLLGALLLPSADANSPEQVESPERHFIESWQCVAEYFDTLFTTSASIDTLKQTILQLAVMGKLVEQNSNDEPAAKLLERITAEKEQLIKDKKIKKQKPLPTITDEEKPFELPQGWEWVRFGSIAITRLGKMLDKAKNSGKPLPYLRNTNVQWHKFVLDDVKLMKFEDSELEEFRVQVGDLLICEGGEPGRCAIWSNPDMEVYFQKAIHRARPLGGVMSNYLQLCLTVDAGIGVLDEYFTGATIKHFVGAKLNSYIHSLPPLEEQNRIVAKADELMALCDQLKARLSDAQTTQLHLTDAIVEQAV</sequence>
<dbReference type="GO" id="GO:0004519">
    <property type="term" value="F:endonuclease activity"/>
    <property type="evidence" value="ECO:0007669"/>
    <property type="project" value="UniProtKB-KW"/>
</dbReference>
<dbReference type="PANTHER" id="PTHR43140">
    <property type="entry name" value="TYPE-1 RESTRICTION ENZYME ECOKI SPECIFICITY PROTEIN"/>
    <property type="match status" value="1"/>
</dbReference>
<reference evidence="5 6" key="1">
    <citation type="submission" date="2018-12" db="EMBL/GenBank/DDBJ databases">
        <authorList>
            <person name="Yu L."/>
        </authorList>
    </citation>
    <scope>NUCLEOTIDE SEQUENCE [LARGE SCALE GENOMIC DNA]</scope>
    <source>
        <strain evidence="5 6">HAW-EB5</strain>
    </source>
</reference>
<feature type="domain" description="Type I restriction modification DNA specificity" evidence="4">
    <location>
        <begin position="113"/>
        <end position="292"/>
    </location>
</feature>
<organism evidence="5 6">
    <name type="scientific">Shewanella atlantica</name>
    <dbReference type="NCBI Taxonomy" id="271099"/>
    <lineage>
        <taxon>Bacteria</taxon>
        <taxon>Pseudomonadati</taxon>
        <taxon>Pseudomonadota</taxon>
        <taxon>Gammaproteobacteria</taxon>
        <taxon>Alteromonadales</taxon>
        <taxon>Shewanellaceae</taxon>
        <taxon>Shewanella</taxon>
    </lineage>
</organism>
<comment type="caution">
    <text evidence="5">The sequence shown here is derived from an EMBL/GenBank/DDBJ whole genome shotgun (WGS) entry which is preliminary data.</text>
</comment>
<dbReference type="OrthoDB" id="398435at2"/>
<evidence type="ECO:0000259" key="4">
    <source>
        <dbReference type="Pfam" id="PF01420"/>
    </source>
</evidence>
<dbReference type="RefSeq" id="WP_126504282.1">
    <property type="nucleotide sequence ID" value="NZ_RXNV01000001.1"/>
</dbReference>
<dbReference type="InterPro" id="IPR051212">
    <property type="entry name" value="Type-I_RE_S_subunit"/>
</dbReference>
<evidence type="ECO:0000256" key="2">
    <source>
        <dbReference type="ARBA" id="ARBA00022747"/>
    </source>
</evidence>
<dbReference type="PANTHER" id="PTHR43140:SF1">
    <property type="entry name" value="TYPE I RESTRICTION ENZYME ECOKI SPECIFICITY SUBUNIT"/>
    <property type="match status" value="1"/>
</dbReference>
<evidence type="ECO:0000313" key="6">
    <source>
        <dbReference type="Proteomes" id="UP000282060"/>
    </source>
</evidence>
<accession>A0A431WH08</accession>